<evidence type="ECO:0000313" key="2">
    <source>
        <dbReference type="EMBL" id="KUJ22290.1"/>
    </source>
</evidence>
<gene>
    <name evidence="2" type="ORF">LY89DRAFT_292791</name>
</gene>
<protein>
    <submittedName>
        <fullName evidence="2">Uncharacterized protein</fullName>
    </submittedName>
</protein>
<dbReference type="AlphaFoldDB" id="A0A194XPV6"/>
<dbReference type="RefSeq" id="XP_018076645.1">
    <property type="nucleotide sequence ID" value="XM_018206523.1"/>
</dbReference>
<evidence type="ECO:0000313" key="3">
    <source>
        <dbReference type="Proteomes" id="UP000070700"/>
    </source>
</evidence>
<name>A0A194XPV6_MOLSC</name>
<dbReference type="InParanoid" id="A0A194XPV6"/>
<proteinExistence type="predicted"/>
<organism evidence="2 3">
    <name type="scientific">Mollisia scopiformis</name>
    <name type="common">Conifer needle endophyte fungus</name>
    <name type="synonym">Phialocephala scopiformis</name>
    <dbReference type="NCBI Taxonomy" id="149040"/>
    <lineage>
        <taxon>Eukaryota</taxon>
        <taxon>Fungi</taxon>
        <taxon>Dikarya</taxon>
        <taxon>Ascomycota</taxon>
        <taxon>Pezizomycotina</taxon>
        <taxon>Leotiomycetes</taxon>
        <taxon>Helotiales</taxon>
        <taxon>Mollisiaceae</taxon>
        <taxon>Mollisia</taxon>
    </lineage>
</organism>
<dbReference type="OrthoDB" id="3641178at2759"/>
<keyword evidence="3" id="KW-1185">Reference proteome</keyword>
<feature type="region of interest" description="Disordered" evidence="1">
    <location>
        <begin position="165"/>
        <end position="204"/>
    </location>
</feature>
<dbReference type="EMBL" id="KQ947406">
    <property type="protein sequence ID" value="KUJ22290.1"/>
    <property type="molecule type" value="Genomic_DNA"/>
</dbReference>
<feature type="region of interest" description="Disordered" evidence="1">
    <location>
        <begin position="113"/>
        <end position="137"/>
    </location>
</feature>
<dbReference type="KEGG" id="psco:LY89DRAFT_292791"/>
<dbReference type="Proteomes" id="UP000070700">
    <property type="component" value="Unassembled WGS sequence"/>
</dbReference>
<evidence type="ECO:0000256" key="1">
    <source>
        <dbReference type="SAM" id="MobiDB-lite"/>
    </source>
</evidence>
<sequence length="324" mass="36582">MEEVKILYSKGQYKHCAVRCKQILDNVKDPHQVHPLYSIYLSFFAASSLEMTASTLHNHSSNKLPLFQESLFFYKKAQFTVDNVSFHTPATSHHSNASITSSVRSSVDSIFSSPTNSARSSVVSSPTDDNSLPTHKRTISASSSFSSLSSNRKKKVSFSIDISTSMSSDESEQEAPPAIESSLLDSFPAPPTQPDPTITSTKDLQLQEPQSLSIYLLTQSIARYKSHLRDLSIQLEYHISSIHSQIGHLSLVRKARRSNLPTQFSDAEERSFGAMSGVSREEMLKVELRERIRRLKETGWKRERFDGERYRVLCEKALMEARER</sequence>
<dbReference type="GeneID" id="28816249"/>
<feature type="compositionally biased region" description="Polar residues" evidence="1">
    <location>
        <begin position="195"/>
        <end position="204"/>
    </location>
</feature>
<accession>A0A194XPV6</accession>
<feature type="compositionally biased region" description="Polar residues" evidence="1">
    <location>
        <begin position="114"/>
        <end position="133"/>
    </location>
</feature>
<reference evidence="2 3" key="1">
    <citation type="submission" date="2015-10" db="EMBL/GenBank/DDBJ databases">
        <title>Full genome of DAOMC 229536 Phialocephala scopiformis, a fungal endophyte of spruce producing the potent anti-insectan compound rugulosin.</title>
        <authorList>
            <consortium name="DOE Joint Genome Institute"/>
            <person name="Walker A.K."/>
            <person name="Frasz S.L."/>
            <person name="Seifert K.A."/>
            <person name="Miller J.D."/>
            <person name="Mondo S.J."/>
            <person name="Labutti K."/>
            <person name="Lipzen A."/>
            <person name="Dockter R."/>
            <person name="Kennedy M."/>
            <person name="Grigoriev I.V."/>
            <person name="Spatafora J.W."/>
        </authorList>
    </citation>
    <scope>NUCLEOTIDE SEQUENCE [LARGE SCALE GENOMIC DNA]</scope>
    <source>
        <strain evidence="2 3">CBS 120377</strain>
    </source>
</reference>